<evidence type="ECO:0000313" key="1">
    <source>
        <dbReference type="EMBL" id="EDS13040.1"/>
    </source>
</evidence>
<sequence length="170" mass="18983">MVSVHAEPTFERLRYLFGGDRPSQTARLTLSPDRIHGRRLEFQHLKSGIPTPAPATLACCLLCLPPILYMKYRNPILSCSKAPWGLSVLSRVTGIFTGTTISPGGLLRQCPDRYTIRAGQNLPDKEFRYLRTVIVTAAVYRGFNSELSLLLLTFRHRAGVTPYTSSFDLA</sequence>
<reference evidence="1" key="2">
    <citation type="submission" date="2013-09" db="EMBL/GenBank/DDBJ databases">
        <title>Draft genome sequence of Anaerotruncus colihominis(DSM 17241).</title>
        <authorList>
            <person name="Sudarsanam P."/>
            <person name="Ley R."/>
            <person name="Guruge J."/>
            <person name="Turnbaugh P.J."/>
            <person name="Mahowald M."/>
            <person name="Liep D."/>
            <person name="Gordon J."/>
        </authorList>
    </citation>
    <scope>NUCLEOTIDE SEQUENCE</scope>
    <source>
        <strain evidence="1">DSM 17241</strain>
    </source>
</reference>
<name>B0P655_9FIRM</name>
<dbReference type="HOGENOM" id="CLU_110632_0_0_9"/>
<evidence type="ECO:0000313" key="2">
    <source>
        <dbReference type="Proteomes" id="UP000003803"/>
    </source>
</evidence>
<keyword evidence="2" id="KW-1185">Reference proteome</keyword>
<protein>
    <submittedName>
        <fullName evidence="1">Uncharacterized protein</fullName>
    </submittedName>
</protein>
<reference evidence="1" key="1">
    <citation type="submission" date="2007-11" db="EMBL/GenBank/DDBJ databases">
        <authorList>
            <person name="Fulton L."/>
            <person name="Clifton S."/>
            <person name="Fulton B."/>
            <person name="Xu J."/>
            <person name="Minx P."/>
            <person name="Pepin K.H."/>
            <person name="Johnson M."/>
            <person name="Thiruvilangam P."/>
            <person name="Bhonagiri V."/>
            <person name="Nash W.E."/>
            <person name="Mardis E.R."/>
            <person name="Wilson R.K."/>
        </authorList>
    </citation>
    <scope>NUCLEOTIDE SEQUENCE [LARGE SCALE GENOMIC DNA]</scope>
    <source>
        <strain evidence="1">DSM 17241</strain>
    </source>
</reference>
<proteinExistence type="predicted"/>
<dbReference type="EMBL" id="ABGD02000004">
    <property type="protein sequence ID" value="EDS13040.1"/>
    <property type="molecule type" value="Genomic_DNA"/>
</dbReference>
<accession>B0P655</accession>
<comment type="caution">
    <text evidence="1">The sequence shown here is derived from an EMBL/GenBank/DDBJ whole genome shotgun (WGS) entry which is preliminary data.</text>
</comment>
<dbReference type="AntiFam" id="ANF00025">
    <property type="entry name" value="Antisense to 23S rRNA"/>
</dbReference>
<organism evidence="1 2">
    <name type="scientific">Anaerotruncus colihominis DSM 17241</name>
    <dbReference type="NCBI Taxonomy" id="445972"/>
    <lineage>
        <taxon>Bacteria</taxon>
        <taxon>Bacillati</taxon>
        <taxon>Bacillota</taxon>
        <taxon>Clostridia</taxon>
        <taxon>Eubacteriales</taxon>
        <taxon>Oscillospiraceae</taxon>
        <taxon>Anaerotruncus</taxon>
    </lineage>
</organism>
<dbReference type="eggNOG" id="ENOG50323DM">
    <property type="taxonomic scope" value="Bacteria"/>
</dbReference>
<dbReference type="Proteomes" id="UP000003803">
    <property type="component" value="Unassembled WGS sequence"/>
</dbReference>
<dbReference type="AlphaFoldDB" id="B0P655"/>
<gene>
    <name evidence="1" type="ORF">ANACOL_00227</name>
</gene>